<name>A0A0G1VV80_9BACT</name>
<dbReference type="EMBL" id="LCQD01000045">
    <property type="protein sequence ID" value="KKW10195.1"/>
    <property type="molecule type" value="Genomic_DNA"/>
</dbReference>
<organism evidence="1 2">
    <name type="scientific">Candidatus Gottesmanbacteria bacterium GW2011_GWB1_49_7</name>
    <dbReference type="NCBI Taxonomy" id="1618448"/>
    <lineage>
        <taxon>Bacteria</taxon>
        <taxon>Candidatus Gottesmaniibacteriota</taxon>
    </lineage>
</organism>
<evidence type="ECO:0000313" key="2">
    <source>
        <dbReference type="Proteomes" id="UP000034588"/>
    </source>
</evidence>
<protein>
    <submittedName>
        <fullName evidence="1">Uncharacterized protein</fullName>
    </submittedName>
</protein>
<comment type="caution">
    <text evidence="1">The sequence shown here is derived from an EMBL/GenBank/DDBJ whole genome shotgun (WGS) entry which is preliminary data.</text>
</comment>
<proteinExistence type="predicted"/>
<gene>
    <name evidence="1" type="ORF">UY48_C0045G0006</name>
</gene>
<sequence length="69" mass="7839">MSDILFSYPVPAGTLVTAELVVELAYRAASEGKIGRETANHLKWQQLQEIPEDWNEDVQDIVEFFREGS</sequence>
<dbReference type="Proteomes" id="UP000034588">
    <property type="component" value="Unassembled WGS sequence"/>
</dbReference>
<dbReference type="AlphaFoldDB" id="A0A0G1VV80"/>
<accession>A0A0G1VV80</accession>
<reference evidence="1 2" key="1">
    <citation type="journal article" date="2015" name="Nature">
        <title>rRNA introns, odd ribosomes, and small enigmatic genomes across a large radiation of phyla.</title>
        <authorList>
            <person name="Brown C.T."/>
            <person name="Hug L.A."/>
            <person name="Thomas B.C."/>
            <person name="Sharon I."/>
            <person name="Castelle C.J."/>
            <person name="Singh A."/>
            <person name="Wilkins M.J."/>
            <person name="Williams K.H."/>
            <person name="Banfield J.F."/>
        </authorList>
    </citation>
    <scope>NUCLEOTIDE SEQUENCE [LARGE SCALE GENOMIC DNA]</scope>
</reference>
<evidence type="ECO:0000313" key="1">
    <source>
        <dbReference type="EMBL" id="KKW10195.1"/>
    </source>
</evidence>